<feature type="chain" id="PRO_5001643062" description="Secreted protein" evidence="1">
    <location>
        <begin position="19"/>
        <end position="133"/>
    </location>
</feature>
<keyword evidence="1" id="KW-0732">Signal</keyword>
<reference evidence="3" key="1">
    <citation type="journal article" date="2014" name="Proc. Natl. Acad. Sci. U.S.A.">
        <title>Extensive sampling of basidiomycete genomes demonstrates inadequacy of the white-rot/brown-rot paradigm for wood decay fungi.</title>
        <authorList>
            <person name="Riley R."/>
            <person name="Salamov A.A."/>
            <person name="Brown D.W."/>
            <person name="Nagy L.G."/>
            <person name="Floudas D."/>
            <person name="Held B.W."/>
            <person name="Levasseur A."/>
            <person name="Lombard V."/>
            <person name="Morin E."/>
            <person name="Otillar R."/>
            <person name="Lindquist E.A."/>
            <person name="Sun H."/>
            <person name="LaButti K.M."/>
            <person name="Schmutz J."/>
            <person name="Jabbour D."/>
            <person name="Luo H."/>
            <person name="Baker S.E."/>
            <person name="Pisabarro A.G."/>
            <person name="Walton J.D."/>
            <person name="Blanchette R.A."/>
            <person name="Henrissat B."/>
            <person name="Martin F."/>
            <person name="Cullen D."/>
            <person name="Hibbett D.S."/>
            <person name="Grigoriev I.V."/>
        </authorList>
    </citation>
    <scope>NUCLEOTIDE SEQUENCE [LARGE SCALE GENOMIC DNA]</scope>
    <source>
        <strain evidence="3">MUCL 33604</strain>
    </source>
</reference>
<sequence>MNFLPTFTLLSFFVLASGVIVSNPKPSTQPTCHYTCPSGTSGGGSGATLTCTYSYTVDRKTTTGTCEYSADSGGLEHDTCGGKCPGSATKSCTVKRGGPGVPHAMRENVVPAPMVNIRRFHRKWSLHSNSHSY</sequence>
<name>A0A067PCZ1_9AGAM</name>
<organism evidence="2 3">
    <name type="scientific">Jaapia argillacea MUCL 33604</name>
    <dbReference type="NCBI Taxonomy" id="933084"/>
    <lineage>
        <taxon>Eukaryota</taxon>
        <taxon>Fungi</taxon>
        <taxon>Dikarya</taxon>
        <taxon>Basidiomycota</taxon>
        <taxon>Agaricomycotina</taxon>
        <taxon>Agaricomycetes</taxon>
        <taxon>Agaricomycetidae</taxon>
        <taxon>Jaapiales</taxon>
        <taxon>Jaapiaceae</taxon>
        <taxon>Jaapia</taxon>
    </lineage>
</organism>
<accession>A0A067PCZ1</accession>
<evidence type="ECO:0008006" key="4">
    <source>
        <dbReference type="Google" id="ProtNLM"/>
    </source>
</evidence>
<dbReference type="InParanoid" id="A0A067PCZ1"/>
<dbReference type="Proteomes" id="UP000027265">
    <property type="component" value="Unassembled WGS sequence"/>
</dbReference>
<dbReference type="HOGENOM" id="CLU_1907012_0_0_1"/>
<protein>
    <recommendedName>
        <fullName evidence="4">Secreted protein</fullName>
    </recommendedName>
</protein>
<dbReference type="AlphaFoldDB" id="A0A067PCZ1"/>
<gene>
    <name evidence="2" type="ORF">JAAARDRAFT_40063</name>
</gene>
<feature type="signal peptide" evidence="1">
    <location>
        <begin position="1"/>
        <end position="18"/>
    </location>
</feature>
<evidence type="ECO:0000256" key="1">
    <source>
        <dbReference type="SAM" id="SignalP"/>
    </source>
</evidence>
<dbReference type="EMBL" id="KL197738">
    <property type="protein sequence ID" value="KDQ52783.1"/>
    <property type="molecule type" value="Genomic_DNA"/>
</dbReference>
<keyword evidence="3" id="KW-1185">Reference proteome</keyword>
<evidence type="ECO:0000313" key="2">
    <source>
        <dbReference type="EMBL" id="KDQ52783.1"/>
    </source>
</evidence>
<evidence type="ECO:0000313" key="3">
    <source>
        <dbReference type="Proteomes" id="UP000027265"/>
    </source>
</evidence>
<proteinExistence type="predicted"/>